<evidence type="ECO:0000256" key="1">
    <source>
        <dbReference type="SAM" id="MobiDB-lite"/>
    </source>
</evidence>
<accession>A0ABD2YHD2</accession>
<feature type="region of interest" description="Disordered" evidence="1">
    <location>
        <begin position="27"/>
        <end position="48"/>
    </location>
</feature>
<feature type="compositionally biased region" description="Polar residues" evidence="1">
    <location>
        <begin position="92"/>
        <end position="116"/>
    </location>
</feature>
<sequence>MLAEVDITKPLLKGFMLKASSSNALKGSIRVPKNRNSSNTGTPHAPQEVKNIVLVSSLPQDRNDSHLQAVAVSTEMNASQKAKVEMGHCNKGKSSNITSTTDNPNSSLIRSLTTIT</sequence>
<name>A0ABD2YHD2_9GENT</name>
<comment type="caution">
    <text evidence="2">The sequence shown here is derived from an EMBL/GenBank/DDBJ whole genome shotgun (WGS) entry which is preliminary data.</text>
</comment>
<dbReference type="Proteomes" id="UP001630127">
    <property type="component" value="Unassembled WGS sequence"/>
</dbReference>
<gene>
    <name evidence="2" type="ORF">ACH5RR_031493</name>
</gene>
<evidence type="ECO:0000313" key="2">
    <source>
        <dbReference type="EMBL" id="KAL3506111.1"/>
    </source>
</evidence>
<proteinExistence type="predicted"/>
<dbReference type="AlphaFoldDB" id="A0ABD2YHD2"/>
<organism evidence="2 3">
    <name type="scientific">Cinchona calisaya</name>
    <dbReference type="NCBI Taxonomy" id="153742"/>
    <lineage>
        <taxon>Eukaryota</taxon>
        <taxon>Viridiplantae</taxon>
        <taxon>Streptophyta</taxon>
        <taxon>Embryophyta</taxon>
        <taxon>Tracheophyta</taxon>
        <taxon>Spermatophyta</taxon>
        <taxon>Magnoliopsida</taxon>
        <taxon>eudicotyledons</taxon>
        <taxon>Gunneridae</taxon>
        <taxon>Pentapetalae</taxon>
        <taxon>asterids</taxon>
        <taxon>lamiids</taxon>
        <taxon>Gentianales</taxon>
        <taxon>Rubiaceae</taxon>
        <taxon>Cinchonoideae</taxon>
        <taxon>Cinchoneae</taxon>
        <taxon>Cinchona</taxon>
    </lineage>
</organism>
<feature type="region of interest" description="Disordered" evidence="1">
    <location>
        <begin position="78"/>
        <end position="116"/>
    </location>
</feature>
<evidence type="ECO:0000313" key="3">
    <source>
        <dbReference type="Proteomes" id="UP001630127"/>
    </source>
</evidence>
<reference evidence="2 3" key="1">
    <citation type="submission" date="2024-11" db="EMBL/GenBank/DDBJ databases">
        <title>A near-complete genome assembly of Cinchona calisaya.</title>
        <authorList>
            <person name="Lian D.C."/>
            <person name="Zhao X.W."/>
            <person name="Wei L."/>
        </authorList>
    </citation>
    <scope>NUCLEOTIDE SEQUENCE [LARGE SCALE GENOMIC DNA]</scope>
    <source>
        <tissue evidence="2">Nenye</tissue>
    </source>
</reference>
<dbReference type="EMBL" id="JBJUIK010000013">
    <property type="protein sequence ID" value="KAL3506111.1"/>
    <property type="molecule type" value="Genomic_DNA"/>
</dbReference>
<keyword evidence="3" id="KW-1185">Reference proteome</keyword>
<protein>
    <submittedName>
        <fullName evidence="2">Uncharacterized protein</fullName>
    </submittedName>
</protein>